<reference evidence="1 2" key="1">
    <citation type="journal article" date="2016" name="Nat. Commun.">
        <title>Ectomycorrhizal ecology is imprinted in the genome of the dominant symbiotic fungus Cenococcum geophilum.</title>
        <authorList>
            <consortium name="DOE Joint Genome Institute"/>
            <person name="Peter M."/>
            <person name="Kohler A."/>
            <person name="Ohm R.A."/>
            <person name="Kuo A."/>
            <person name="Krutzmann J."/>
            <person name="Morin E."/>
            <person name="Arend M."/>
            <person name="Barry K.W."/>
            <person name="Binder M."/>
            <person name="Choi C."/>
            <person name="Clum A."/>
            <person name="Copeland A."/>
            <person name="Grisel N."/>
            <person name="Haridas S."/>
            <person name="Kipfer T."/>
            <person name="LaButti K."/>
            <person name="Lindquist E."/>
            <person name="Lipzen A."/>
            <person name="Maire R."/>
            <person name="Meier B."/>
            <person name="Mihaltcheva S."/>
            <person name="Molinier V."/>
            <person name="Murat C."/>
            <person name="Poggeler S."/>
            <person name="Quandt C.A."/>
            <person name="Sperisen C."/>
            <person name="Tritt A."/>
            <person name="Tisserant E."/>
            <person name="Crous P.W."/>
            <person name="Henrissat B."/>
            <person name="Nehls U."/>
            <person name="Egli S."/>
            <person name="Spatafora J.W."/>
            <person name="Grigoriev I.V."/>
            <person name="Martin F.M."/>
        </authorList>
    </citation>
    <scope>NUCLEOTIDE SEQUENCE [LARGE SCALE GENOMIC DNA]</scope>
    <source>
        <strain evidence="1 2">CBS 207.34</strain>
    </source>
</reference>
<gene>
    <name evidence="1" type="ORF">AOQ84DRAFT_27258</name>
</gene>
<name>A0A8E2FCK8_9PEZI</name>
<protein>
    <submittedName>
        <fullName evidence="1">Uncharacterized protein</fullName>
    </submittedName>
</protein>
<keyword evidence="2" id="KW-1185">Reference proteome</keyword>
<dbReference type="Proteomes" id="UP000250140">
    <property type="component" value="Unassembled WGS sequence"/>
</dbReference>
<dbReference type="AlphaFoldDB" id="A0A8E2FCK8"/>
<sequence>MGPQKLPKWEVHDRSIWRLYGCWMGICRYYFLASACLGFNPVHINISRIRSLCDICLLVGSFLRLGVCHAFHECWSLAVRLYMQRLAILYPFNRS</sequence>
<evidence type="ECO:0000313" key="2">
    <source>
        <dbReference type="Proteomes" id="UP000250140"/>
    </source>
</evidence>
<evidence type="ECO:0000313" key="1">
    <source>
        <dbReference type="EMBL" id="OCL14526.1"/>
    </source>
</evidence>
<proteinExistence type="predicted"/>
<organism evidence="1 2">
    <name type="scientific">Glonium stellatum</name>
    <dbReference type="NCBI Taxonomy" id="574774"/>
    <lineage>
        <taxon>Eukaryota</taxon>
        <taxon>Fungi</taxon>
        <taxon>Dikarya</taxon>
        <taxon>Ascomycota</taxon>
        <taxon>Pezizomycotina</taxon>
        <taxon>Dothideomycetes</taxon>
        <taxon>Pleosporomycetidae</taxon>
        <taxon>Gloniales</taxon>
        <taxon>Gloniaceae</taxon>
        <taxon>Glonium</taxon>
    </lineage>
</organism>
<dbReference type="EMBL" id="KV748564">
    <property type="protein sequence ID" value="OCL14526.1"/>
    <property type="molecule type" value="Genomic_DNA"/>
</dbReference>
<accession>A0A8E2FCK8</accession>